<protein>
    <recommendedName>
        <fullName evidence="1">RNase H type-1 domain-containing protein</fullName>
    </recommendedName>
</protein>
<dbReference type="OrthoDB" id="1906820at2759"/>
<dbReference type="InterPro" id="IPR052929">
    <property type="entry name" value="RNase_H-like_EbsB-rel"/>
</dbReference>
<dbReference type="CDD" id="cd06222">
    <property type="entry name" value="RNase_H_like"/>
    <property type="match status" value="1"/>
</dbReference>
<dbReference type="KEGG" id="soe:110804283"/>
<dbReference type="AlphaFoldDB" id="A0A9R0JDI8"/>
<dbReference type="InterPro" id="IPR044730">
    <property type="entry name" value="RNase_H-like_dom_plant"/>
</dbReference>
<organism evidence="2 3">
    <name type="scientific">Spinacia oleracea</name>
    <name type="common">Spinach</name>
    <dbReference type="NCBI Taxonomy" id="3562"/>
    <lineage>
        <taxon>Eukaryota</taxon>
        <taxon>Viridiplantae</taxon>
        <taxon>Streptophyta</taxon>
        <taxon>Embryophyta</taxon>
        <taxon>Tracheophyta</taxon>
        <taxon>Spermatophyta</taxon>
        <taxon>Magnoliopsida</taxon>
        <taxon>eudicotyledons</taxon>
        <taxon>Gunneridae</taxon>
        <taxon>Pentapetalae</taxon>
        <taxon>Caryophyllales</taxon>
        <taxon>Chenopodiaceae</taxon>
        <taxon>Chenopodioideae</taxon>
        <taxon>Anserineae</taxon>
        <taxon>Spinacia</taxon>
    </lineage>
</organism>
<evidence type="ECO:0000313" key="3">
    <source>
        <dbReference type="RefSeq" id="XP_021865546.1"/>
    </source>
</evidence>
<dbReference type="RefSeq" id="XP_021865546.1">
    <property type="nucleotide sequence ID" value="XM_022009854.1"/>
</dbReference>
<dbReference type="InterPro" id="IPR002156">
    <property type="entry name" value="RNaseH_domain"/>
</dbReference>
<dbReference type="GeneID" id="110804283"/>
<keyword evidence="2" id="KW-1185">Reference proteome</keyword>
<evidence type="ECO:0000259" key="1">
    <source>
        <dbReference type="Pfam" id="PF13456"/>
    </source>
</evidence>
<dbReference type="GO" id="GO:0003676">
    <property type="term" value="F:nucleic acid binding"/>
    <property type="evidence" value="ECO:0007669"/>
    <property type="project" value="InterPro"/>
</dbReference>
<reference evidence="2" key="1">
    <citation type="journal article" date="2021" name="Nat. Commun.">
        <title>Genomic analyses provide insights into spinach domestication and the genetic basis of agronomic traits.</title>
        <authorList>
            <person name="Cai X."/>
            <person name="Sun X."/>
            <person name="Xu C."/>
            <person name="Sun H."/>
            <person name="Wang X."/>
            <person name="Ge C."/>
            <person name="Zhang Z."/>
            <person name="Wang Q."/>
            <person name="Fei Z."/>
            <person name="Jiao C."/>
            <person name="Wang Q."/>
        </authorList>
    </citation>
    <scope>NUCLEOTIDE SEQUENCE [LARGE SCALE GENOMIC DNA]</scope>
    <source>
        <strain evidence="2">cv. Varoflay</strain>
    </source>
</reference>
<dbReference type="InterPro" id="IPR036397">
    <property type="entry name" value="RNaseH_sf"/>
</dbReference>
<dbReference type="PANTHER" id="PTHR47074">
    <property type="entry name" value="BNAC02G40300D PROTEIN"/>
    <property type="match status" value="1"/>
</dbReference>
<dbReference type="Proteomes" id="UP000813463">
    <property type="component" value="Chromosome 6"/>
</dbReference>
<dbReference type="GO" id="GO:0004523">
    <property type="term" value="F:RNA-DNA hybrid ribonuclease activity"/>
    <property type="evidence" value="ECO:0007669"/>
    <property type="project" value="InterPro"/>
</dbReference>
<dbReference type="Pfam" id="PF13456">
    <property type="entry name" value="RVT_3"/>
    <property type="match status" value="1"/>
</dbReference>
<gene>
    <name evidence="3" type="primary">LOC110804283</name>
</gene>
<sequence length="159" mass="18116">MGSTTWKPPPTGWWKVNTEAAIAERHVGLGMIVRDNIGDVLMSGGKKLDVAIQVLEEEVRATLFGLRYAYDAGFRQVELETDCLNLVTLLTKKSNENSTSQMVVKDIFVVVNLFEACIFKFPKRLCNMTTYSLAKDSLMFDEVLIWMEECPHRHCSYCR</sequence>
<feature type="domain" description="RNase H type-1" evidence="1">
    <location>
        <begin position="25"/>
        <end position="136"/>
    </location>
</feature>
<dbReference type="Gene3D" id="3.30.420.10">
    <property type="entry name" value="Ribonuclease H-like superfamily/Ribonuclease H"/>
    <property type="match status" value="1"/>
</dbReference>
<reference evidence="3" key="2">
    <citation type="submission" date="2025-08" db="UniProtKB">
        <authorList>
            <consortium name="RefSeq"/>
        </authorList>
    </citation>
    <scope>IDENTIFICATION</scope>
    <source>
        <tissue evidence="3">Leaf</tissue>
    </source>
</reference>
<evidence type="ECO:0000313" key="2">
    <source>
        <dbReference type="Proteomes" id="UP000813463"/>
    </source>
</evidence>
<dbReference type="PANTHER" id="PTHR47074:SF21">
    <property type="entry name" value="RNASE H TYPE-1 DOMAIN-CONTAINING PROTEIN"/>
    <property type="match status" value="1"/>
</dbReference>
<name>A0A9R0JDI8_SPIOL</name>
<accession>A0A9R0JDI8</accession>
<proteinExistence type="predicted"/>